<keyword evidence="8" id="KW-1185">Reference proteome</keyword>
<proteinExistence type="predicted"/>
<evidence type="ECO:0000256" key="2">
    <source>
        <dbReference type="ARBA" id="ARBA00022729"/>
    </source>
</evidence>
<evidence type="ECO:0000256" key="6">
    <source>
        <dbReference type="SAM" id="SignalP"/>
    </source>
</evidence>
<keyword evidence="2 6" id="KW-0732">Signal</keyword>
<keyword evidence="3" id="KW-0472">Membrane</keyword>
<gene>
    <name evidence="7" type="primary">csgG</name>
    <name evidence="7" type="ORF">FAES_0061</name>
</gene>
<keyword evidence="4" id="KW-0564">Palmitate</keyword>
<keyword evidence="5" id="KW-0449">Lipoprotein</keyword>
<feature type="signal peptide" evidence="6">
    <location>
        <begin position="1"/>
        <end position="26"/>
    </location>
</feature>
<dbReference type="GO" id="GO:0030288">
    <property type="term" value="C:outer membrane-bounded periplasmic space"/>
    <property type="evidence" value="ECO:0007669"/>
    <property type="project" value="InterPro"/>
</dbReference>
<evidence type="ECO:0000313" key="8">
    <source>
        <dbReference type="Proteomes" id="UP000011058"/>
    </source>
</evidence>
<dbReference type="Gene3D" id="2.40.160.20">
    <property type="match status" value="1"/>
</dbReference>
<sequence>MKLNYRVLASPLAVGTLLWLATGCTAYFHQPTGPRQARLGEETAITANLRSLPPARDKIVAAVYKFRDQTGQYKQSDVGTSFSTAISQGTTNILLKALEESNWFTPIERENVANLLNERKIVRSSVAQYKEGENLPPLLFAGIILEGGIVSYDANIITGGGGLRYFSAGGSTQYRQDRVTVYLRAVATRSGKILKTVYTSKTILSQTIDAGLFRYVSFKRLLEAETGFTTTEPGQMAVTEAIEKAVYSLIVEGIQDGLWAVSEKATAQTKPLLDGYAKEKTEMSQINVYGMNMMQQPATRFSVQPYAVAQRFYGDFAQRSLQPGYGLSVEGYITPGVGIQLNAGTGQLSINDVNQTFSSLNASVLFRTLPYQKFSPLLAVGGGIMGQQSIGRLFGNQTRRFAEVTGGVGVQYTANRYIGVRSMLEAHMPFSDELDGRKAGAYNDYYLRGTLGVTVNFGRFGRAKTVTATPITAPTPPPTPTQTK</sequence>
<accession>I0K1S2</accession>
<feature type="chain" id="PRO_5003629796" evidence="6">
    <location>
        <begin position="27"/>
        <end position="484"/>
    </location>
</feature>
<dbReference type="PROSITE" id="PS51257">
    <property type="entry name" value="PROKAR_LIPOPROTEIN"/>
    <property type="match status" value="1"/>
</dbReference>
<evidence type="ECO:0000256" key="3">
    <source>
        <dbReference type="ARBA" id="ARBA00023136"/>
    </source>
</evidence>
<dbReference type="Proteomes" id="UP000011058">
    <property type="component" value="Chromosome"/>
</dbReference>
<keyword evidence="1" id="KW-1003">Cell membrane</keyword>
<dbReference type="eggNOG" id="COG1462">
    <property type="taxonomic scope" value="Bacteria"/>
</dbReference>
<dbReference type="AlphaFoldDB" id="I0K1S2"/>
<dbReference type="STRING" id="1166018.FAES_0061"/>
<evidence type="ECO:0000256" key="5">
    <source>
        <dbReference type="ARBA" id="ARBA00023288"/>
    </source>
</evidence>
<organism evidence="7 8">
    <name type="scientific">Fibrella aestuarina BUZ 2</name>
    <dbReference type="NCBI Taxonomy" id="1166018"/>
    <lineage>
        <taxon>Bacteria</taxon>
        <taxon>Pseudomonadati</taxon>
        <taxon>Bacteroidota</taxon>
        <taxon>Cytophagia</taxon>
        <taxon>Cytophagales</taxon>
        <taxon>Spirosomataceae</taxon>
        <taxon>Fibrella</taxon>
    </lineage>
</organism>
<dbReference type="Gene3D" id="3.40.50.10610">
    <property type="entry name" value="ABC-type transport auxiliary lipoprotein component"/>
    <property type="match status" value="2"/>
</dbReference>
<evidence type="ECO:0000313" key="7">
    <source>
        <dbReference type="EMBL" id="CCG98075.1"/>
    </source>
</evidence>
<name>I0K1S2_9BACT</name>
<dbReference type="PANTHER" id="PTHR41164:SF1">
    <property type="entry name" value="CURLI PRODUCTION ASSEMBLY_TRANSPORT COMPONENT CSGG"/>
    <property type="match status" value="1"/>
</dbReference>
<evidence type="ECO:0000256" key="1">
    <source>
        <dbReference type="ARBA" id="ARBA00022475"/>
    </source>
</evidence>
<dbReference type="PANTHER" id="PTHR41164">
    <property type="entry name" value="CURLI PRODUCTION ASSEMBLY/TRANSPORT COMPONENT CSGG"/>
    <property type="match status" value="1"/>
</dbReference>
<dbReference type="HOGENOM" id="CLU_575867_0_0_10"/>
<dbReference type="Pfam" id="PF03783">
    <property type="entry name" value="CsgG"/>
    <property type="match status" value="1"/>
</dbReference>
<protein>
    <submittedName>
        <fullName evidence="7">Curli production assembly/transport component csgG</fullName>
    </submittedName>
</protein>
<evidence type="ECO:0000256" key="4">
    <source>
        <dbReference type="ARBA" id="ARBA00023139"/>
    </source>
</evidence>
<dbReference type="OrthoDB" id="1110708at2"/>
<dbReference type="KEGG" id="fae:FAES_0061"/>
<dbReference type="EMBL" id="HE796683">
    <property type="protein sequence ID" value="CCG98075.1"/>
    <property type="molecule type" value="Genomic_DNA"/>
</dbReference>
<reference evidence="7 8" key="1">
    <citation type="journal article" date="2012" name="J. Bacteriol.">
        <title>Genome Sequence of Fibrella aestuarina BUZ 2T, a Filamentous Marine Bacterium.</title>
        <authorList>
            <person name="Filippini M."/>
            <person name="Qi W."/>
            <person name="Blom J."/>
            <person name="Goesmann A."/>
            <person name="Smits T.H."/>
            <person name="Bagheri H.C."/>
        </authorList>
    </citation>
    <scope>NUCLEOTIDE SEQUENCE [LARGE SCALE GENOMIC DNA]</scope>
    <source>
        <strain evidence="8">BUZ 2T</strain>
    </source>
</reference>
<dbReference type="RefSeq" id="WP_015329175.1">
    <property type="nucleotide sequence ID" value="NC_020054.1"/>
</dbReference>
<dbReference type="InterPro" id="IPR005534">
    <property type="entry name" value="Curli_assmbl/transp-comp_CsgG"/>
</dbReference>
<dbReference type="PATRIC" id="fig|1166018.3.peg.62"/>